<sequence>MPHLAAFPSFCYMAIGNDLARANNHATTLTDIFILNIEDVHDYNRWGHFLKNLFWGIGGCKFGVQAKN</sequence>
<comment type="caution">
    <text evidence="1">The sequence shown here is derived from an EMBL/GenBank/DDBJ whole genome shotgun (WGS) entry which is preliminary data.</text>
</comment>
<evidence type="ECO:0000313" key="2">
    <source>
        <dbReference type="Proteomes" id="UP000675882"/>
    </source>
</evidence>
<gene>
    <name evidence="1" type="ORF">NTGZN8_140026</name>
</gene>
<name>A0A916BF38_9PROT</name>
<dbReference type="Proteomes" id="UP000675882">
    <property type="component" value="Unassembled WGS sequence"/>
</dbReference>
<keyword evidence="2" id="KW-1185">Reference proteome</keyword>
<accession>A0A916BF38</accession>
<dbReference type="AlphaFoldDB" id="A0A916BF38"/>
<reference evidence="1" key="1">
    <citation type="submission" date="2021-02" db="EMBL/GenBank/DDBJ databases">
        <authorList>
            <person name="Han P."/>
        </authorList>
    </citation>
    <scope>NUCLEOTIDE SEQUENCE</scope>
    <source>
        <strain evidence="1">Candidatus Nitrotoga sp. ZN8</strain>
    </source>
</reference>
<organism evidence="1 2">
    <name type="scientific">Candidatus Nitrotoga fabula</name>
    <dbReference type="NCBI Taxonomy" id="2182327"/>
    <lineage>
        <taxon>Bacteria</taxon>
        <taxon>Pseudomonadati</taxon>
        <taxon>Pseudomonadota</taxon>
        <taxon>Betaproteobacteria</taxon>
        <taxon>Nitrosomonadales</taxon>
        <taxon>Gallionellaceae</taxon>
        <taxon>Candidatus Nitrotoga</taxon>
    </lineage>
</organism>
<dbReference type="EMBL" id="CAJNBL010000006">
    <property type="protein sequence ID" value="CAE6698062.1"/>
    <property type="molecule type" value="Genomic_DNA"/>
</dbReference>
<protein>
    <submittedName>
        <fullName evidence="1">Uncharacterized protein</fullName>
    </submittedName>
</protein>
<proteinExistence type="predicted"/>
<evidence type="ECO:0000313" key="1">
    <source>
        <dbReference type="EMBL" id="CAE6698062.1"/>
    </source>
</evidence>